<feature type="region of interest" description="Disordered" evidence="1">
    <location>
        <begin position="20"/>
        <end position="65"/>
    </location>
</feature>
<reference evidence="2 3" key="1">
    <citation type="submission" date="2024-06" db="EMBL/GenBank/DDBJ databases">
        <title>Genomic Encyclopedia of Type Strains, Phase IV (KMG-IV): sequencing the most valuable type-strain genomes for metagenomic binning, comparative biology and taxonomic classification.</title>
        <authorList>
            <person name="Goeker M."/>
        </authorList>
    </citation>
    <scope>NUCLEOTIDE SEQUENCE [LARGE SCALE GENOMIC DNA]</scope>
    <source>
        <strain evidence="2 3">DSM 100022</strain>
    </source>
</reference>
<comment type="caution">
    <text evidence="2">The sequence shown here is derived from an EMBL/GenBank/DDBJ whole genome shotgun (WGS) entry which is preliminary data.</text>
</comment>
<evidence type="ECO:0000313" key="3">
    <source>
        <dbReference type="Proteomes" id="UP001549204"/>
    </source>
</evidence>
<dbReference type="Proteomes" id="UP001549204">
    <property type="component" value="Unassembled WGS sequence"/>
</dbReference>
<protein>
    <submittedName>
        <fullName evidence="2">Uncharacterized protein</fullName>
    </submittedName>
</protein>
<evidence type="ECO:0000256" key="1">
    <source>
        <dbReference type="SAM" id="MobiDB-lite"/>
    </source>
</evidence>
<dbReference type="EMBL" id="JBEPMC010000003">
    <property type="protein sequence ID" value="MET3578989.1"/>
    <property type="molecule type" value="Genomic_DNA"/>
</dbReference>
<name>A0ABV2GL33_9HYPH</name>
<dbReference type="RefSeq" id="WP_354490082.1">
    <property type="nucleotide sequence ID" value="NZ_JBEPMC010000003.1"/>
</dbReference>
<accession>A0ABV2GL33</accession>
<evidence type="ECO:0000313" key="2">
    <source>
        <dbReference type="EMBL" id="MET3578989.1"/>
    </source>
</evidence>
<proteinExistence type="predicted"/>
<organism evidence="2 3">
    <name type="scientific">Mesorhizobium robiniae</name>
    <dbReference type="NCBI Taxonomy" id="559315"/>
    <lineage>
        <taxon>Bacteria</taxon>
        <taxon>Pseudomonadati</taxon>
        <taxon>Pseudomonadota</taxon>
        <taxon>Alphaproteobacteria</taxon>
        <taxon>Hyphomicrobiales</taxon>
        <taxon>Phyllobacteriaceae</taxon>
        <taxon>Mesorhizobium</taxon>
    </lineage>
</organism>
<gene>
    <name evidence="2" type="ORF">ABID19_002014</name>
</gene>
<feature type="compositionally biased region" description="Polar residues" evidence="1">
    <location>
        <begin position="56"/>
        <end position="65"/>
    </location>
</feature>
<keyword evidence="3" id="KW-1185">Reference proteome</keyword>
<sequence length="65" mass="7164">MDSLKIQDVFEPYYAGRKRFAARKDKGQPAKAGSGLAKKPRKRRPSKATSLEIEPSTGTGSTMEH</sequence>